<comment type="caution">
    <text evidence="1">The sequence shown here is derived from an EMBL/GenBank/DDBJ whole genome shotgun (WGS) entry which is preliminary data.</text>
</comment>
<evidence type="ECO:0000313" key="2">
    <source>
        <dbReference type="Proteomes" id="UP001055811"/>
    </source>
</evidence>
<name>A0ACB9BMY9_CICIN</name>
<gene>
    <name evidence="1" type="ORF">L2E82_34891</name>
</gene>
<accession>A0ACB9BMY9</accession>
<sequence>MFSFSSSSRSNMDVVMCGCSLQASLQTSWVNEDSGRRFYRCHNFKENGCGFFRWLDPPFCPRAREVIYGLKADFKNSKDEIHELKYKLLKKELETKSKEAKKLRNELECTKKGGLFLHFVVIVVIVLAMKLLI</sequence>
<organism evidence="1 2">
    <name type="scientific">Cichorium intybus</name>
    <name type="common">Chicory</name>
    <dbReference type="NCBI Taxonomy" id="13427"/>
    <lineage>
        <taxon>Eukaryota</taxon>
        <taxon>Viridiplantae</taxon>
        <taxon>Streptophyta</taxon>
        <taxon>Embryophyta</taxon>
        <taxon>Tracheophyta</taxon>
        <taxon>Spermatophyta</taxon>
        <taxon>Magnoliopsida</taxon>
        <taxon>eudicotyledons</taxon>
        <taxon>Gunneridae</taxon>
        <taxon>Pentapetalae</taxon>
        <taxon>asterids</taxon>
        <taxon>campanulids</taxon>
        <taxon>Asterales</taxon>
        <taxon>Asteraceae</taxon>
        <taxon>Cichorioideae</taxon>
        <taxon>Cichorieae</taxon>
        <taxon>Cichoriinae</taxon>
        <taxon>Cichorium</taxon>
    </lineage>
</organism>
<proteinExistence type="predicted"/>
<protein>
    <submittedName>
        <fullName evidence="1">Uncharacterized protein</fullName>
    </submittedName>
</protein>
<reference evidence="1 2" key="2">
    <citation type="journal article" date="2022" name="Mol. Ecol. Resour.">
        <title>The genomes of chicory, endive, great burdock and yacon provide insights into Asteraceae paleo-polyploidization history and plant inulin production.</title>
        <authorList>
            <person name="Fan W."/>
            <person name="Wang S."/>
            <person name="Wang H."/>
            <person name="Wang A."/>
            <person name="Jiang F."/>
            <person name="Liu H."/>
            <person name="Zhao H."/>
            <person name="Xu D."/>
            <person name="Zhang Y."/>
        </authorList>
    </citation>
    <scope>NUCLEOTIDE SEQUENCE [LARGE SCALE GENOMIC DNA]</scope>
    <source>
        <strain evidence="2">cv. Punajuju</strain>
        <tissue evidence="1">Leaves</tissue>
    </source>
</reference>
<keyword evidence="2" id="KW-1185">Reference proteome</keyword>
<dbReference type="EMBL" id="CM042014">
    <property type="protein sequence ID" value="KAI3723371.1"/>
    <property type="molecule type" value="Genomic_DNA"/>
</dbReference>
<dbReference type="Proteomes" id="UP001055811">
    <property type="component" value="Linkage Group LG06"/>
</dbReference>
<evidence type="ECO:0000313" key="1">
    <source>
        <dbReference type="EMBL" id="KAI3723371.1"/>
    </source>
</evidence>
<reference evidence="2" key="1">
    <citation type="journal article" date="2022" name="Mol. Ecol. Resour.">
        <title>The genomes of chicory, endive, great burdock and yacon provide insights into Asteraceae palaeo-polyploidization history and plant inulin production.</title>
        <authorList>
            <person name="Fan W."/>
            <person name="Wang S."/>
            <person name="Wang H."/>
            <person name="Wang A."/>
            <person name="Jiang F."/>
            <person name="Liu H."/>
            <person name="Zhao H."/>
            <person name="Xu D."/>
            <person name="Zhang Y."/>
        </authorList>
    </citation>
    <scope>NUCLEOTIDE SEQUENCE [LARGE SCALE GENOMIC DNA]</scope>
    <source>
        <strain evidence="2">cv. Punajuju</strain>
    </source>
</reference>